<dbReference type="Proteomes" id="UP001162164">
    <property type="component" value="Unassembled WGS sequence"/>
</dbReference>
<feature type="domain" description="Glycoside hydrolase family 31 TIM barrel" evidence="7">
    <location>
        <begin position="6"/>
        <end position="149"/>
    </location>
</feature>
<evidence type="ECO:0000313" key="8">
    <source>
        <dbReference type="EMBL" id="KAJ8977591.1"/>
    </source>
</evidence>
<dbReference type="Gene3D" id="3.20.20.80">
    <property type="entry name" value="Glycosidases"/>
    <property type="match status" value="1"/>
</dbReference>
<reference evidence="8" key="1">
    <citation type="journal article" date="2023" name="Insect Mol. Biol.">
        <title>Genome sequencing provides insights into the evolution of gene families encoding plant cell wall-degrading enzymes in longhorned beetles.</title>
        <authorList>
            <person name="Shin N.R."/>
            <person name="Okamura Y."/>
            <person name="Kirsch R."/>
            <person name="Pauchet Y."/>
        </authorList>
    </citation>
    <scope>NUCLEOTIDE SEQUENCE</scope>
    <source>
        <strain evidence="8">MMC_N1</strain>
    </source>
</reference>
<comment type="caution">
    <text evidence="8">The sequence shown here is derived from an EMBL/GenBank/DDBJ whole genome shotgun (WGS) entry which is preliminary data.</text>
</comment>
<evidence type="ECO:0000256" key="1">
    <source>
        <dbReference type="ARBA" id="ARBA00007806"/>
    </source>
</evidence>
<organism evidence="8 9">
    <name type="scientific">Molorchus minor</name>
    <dbReference type="NCBI Taxonomy" id="1323400"/>
    <lineage>
        <taxon>Eukaryota</taxon>
        <taxon>Metazoa</taxon>
        <taxon>Ecdysozoa</taxon>
        <taxon>Arthropoda</taxon>
        <taxon>Hexapoda</taxon>
        <taxon>Insecta</taxon>
        <taxon>Pterygota</taxon>
        <taxon>Neoptera</taxon>
        <taxon>Endopterygota</taxon>
        <taxon>Coleoptera</taxon>
        <taxon>Polyphaga</taxon>
        <taxon>Cucujiformia</taxon>
        <taxon>Chrysomeloidea</taxon>
        <taxon>Cerambycidae</taxon>
        <taxon>Lamiinae</taxon>
        <taxon>Monochamini</taxon>
        <taxon>Molorchus</taxon>
    </lineage>
</organism>
<evidence type="ECO:0000313" key="9">
    <source>
        <dbReference type="Proteomes" id="UP001162164"/>
    </source>
</evidence>
<evidence type="ECO:0000256" key="5">
    <source>
        <dbReference type="ARBA" id="ARBA00023295"/>
    </source>
</evidence>
<keyword evidence="2" id="KW-0732">Signal</keyword>
<sequence>MEMVAPLPQMFALGYHQSRYSYMSQDEILEINRKFEENKIPVDAIWLDIDYTNRKTYFTWNPETFSNPNRMLDYLNGRGRKAVAIIDPHIKREDGYFVFDECESNGYFVKNQNGSSFQAPCWPGVSSWIDFFNPDALYYYSTLISDFAQKKTSTFGTT</sequence>
<dbReference type="Pfam" id="PF01055">
    <property type="entry name" value="Glyco_hydro_31_2nd"/>
    <property type="match status" value="1"/>
</dbReference>
<keyword evidence="5 6" id="KW-0326">Glycosidase</keyword>
<evidence type="ECO:0000256" key="4">
    <source>
        <dbReference type="ARBA" id="ARBA00023180"/>
    </source>
</evidence>
<name>A0ABQ9JI69_9CUCU</name>
<keyword evidence="4" id="KW-0325">Glycoprotein</keyword>
<keyword evidence="3 6" id="KW-0378">Hydrolase</keyword>
<evidence type="ECO:0000256" key="2">
    <source>
        <dbReference type="ARBA" id="ARBA00022729"/>
    </source>
</evidence>
<evidence type="ECO:0000259" key="7">
    <source>
        <dbReference type="Pfam" id="PF01055"/>
    </source>
</evidence>
<evidence type="ECO:0000256" key="6">
    <source>
        <dbReference type="RuleBase" id="RU361185"/>
    </source>
</evidence>
<dbReference type="InterPro" id="IPR017853">
    <property type="entry name" value="GH"/>
</dbReference>
<proteinExistence type="inferred from homology"/>
<accession>A0ABQ9JI69</accession>
<dbReference type="SUPFAM" id="SSF51445">
    <property type="entry name" value="(Trans)glycosidases"/>
    <property type="match status" value="1"/>
</dbReference>
<keyword evidence="9" id="KW-1185">Reference proteome</keyword>
<dbReference type="EMBL" id="JAPWTJ010000527">
    <property type="protein sequence ID" value="KAJ8977591.1"/>
    <property type="molecule type" value="Genomic_DNA"/>
</dbReference>
<gene>
    <name evidence="8" type="ORF">NQ317_018359</name>
</gene>
<comment type="similarity">
    <text evidence="1 6">Belongs to the glycosyl hydrolase 31 family.</text>
</comment>
<dbReference type="PANTHER" id="PTHR22762">
    <property type="entry name" value="ALPHA-GLUCOSIDASE"/>
    <property type="match status" value="1"/>
</dbReference>
<dbReference type="InterPro" id="IPR000322">
    <property type="entry name" value="Glyco_hydro_31_TIM"/>
</dbReference>
<protein>
    <recommendedName>
        <fullName evidence="7">Glycoside hydrolase family 31 TIM barrel domain-containing protein</fullName>
    </recommendedName>
</protein>
<evidence type="ECO:0000256" key="3">
    <source>
        <dbReference type="ARBA" id="ARBA00022801"/>
    </source>
</evidence>
<dbReference type="PANTHER" id="PTHR22762:SF54">
    <property type="entry name" value="BCDNA.GH04962"/>
    <property type="match status" value="1"/>
</dbReference>